<name>A0A8J3F0M1_9BURK</name>
<organism evidence="2 3">
    <name type="scientific">Oxalicibacterium faecigallinarum</name>
    <dbReference type="NCBI Taxonomy" id="573741"/>
    <lineage>
        <taxon>Bacteria</taxon>
        <taxon>Pseudomonadati</taxon>
        <taxon>Pseudomonadota</taxon>
        <taxon>Betaproteobacteria</taxon>
        <taxon>Burkholderiales</taxon>
        <taxon>Oxalobacteraceae</taxon>
        <taxon>Oxalicibacterium</taxon>
    </lineage>
</organism>
<evidence type="ECO:0000313" key="3">
    <source>
        <dbReference type="Proteomes" id="UP000642180"/>
    </source>
</evidence>
<comment type="caution">
    <text evidence="2">The sequence shown here is derived from an EMBL/GenBank/DDBJ whole genome shotgun (WGS) entry which is preliminary data.</text>
</comment>
<feature type="domain" description="PIN" evidence="1">
    <location>
        <begin position="2"/>
        <end position="89"/>
    </location>
</feature>
<dbReference type="InterPro" id="IPR002716">
    <property type="entry name" value="PIN_dom"/>
</dbReference>
<evidence type="ECO:0000313" key="2">
    <source>
        <dbReference type="EMBL" id="GGI16492.1"/>
    </source>
</evidence>
<dbReference type="PANTHER" id="PTHR34610:SF3">
    <property type="entry name" value="SSL7007 PROTEIN"/>
    <property type="match status" value="1"/>
</dbReference>
<keyword evidence="3" id="KW-1185">Reference proteome</keyword>
<proteinExistence type="predicted"/>
<protein>
    <recommendedName>
        <fullName evidence="1">PIN domain-containing protein</fullName>
    </recommendedName>
</protein>
<dbReference type="PANTHER" id="PTHR34610">
    <property type="entry name" value="SSL7007 PROTEIN"/>
    <property type="match status" value="1"/>
</dbReference>
<reference evidence="3" key="1">
    <citation type="journal article" date="2019" name="Int. J. Syst. Evol. Microbiol.">
        <title>The Global Catalogue of Microorganisms (GCM) 10K type strain sequencing project: providing services to taxonomists for standard genome sequencing and annotation.</title>
        <authorList>
            <consortium name="The Broad Institute Genomics Platform"/>
            <consortium name="The Broad Institute Genome Sequencing Center for Infectious Disease"/>
            <person name="Wu L."/>
            <person name="Ma J."/>
        </authorList>
    </citation>
    <scope>NUCLEOTIDE SEQUENCE [LARGE SCALE GENOMIC DNA]</scope>
    <source>
        <strain evidence="3">CCM 2767</strain>
    </source>
</reference>
<dbReference type="EMBL" id="BMDI01000001">
    <property type="protein sequence ID" value="GGI16492.1"/>
    <property type="molecule type" value="Genomic_DNA"/>
</dbReference>
<accession>A0A8J3F0M1</accession>
<dbReference type="InterPro" id="IPR002850">
    <property type="entry name" value="PIN_toxin-like"/>
</dbReference>
<dbReference type="Proteomes" id="UP000642180">
    <property type="component" value="Unassembled WGS sequence"/>
</dbReference>
<dbReference type="Pfam" id="PF13470">
    <property type="entry name" value="PIN_3"/>
    <property type="match status" value="1"/>
</dbReference>
<dbReference type="NCBIfam" id="TIGR00305">
    <property type="entry name" value="putative toxin-antitoxin system toxin component, PIN family"/>
    <property type="match status" value="1"/>
</dbReference>
<sequence>MEHRELEVVTREDCRQEWLFVLHYAHLKLDETRRASVTKMFDALIQCHPIPLPDPDVHKLPVCKDKDDQKFLECARDSKAAVLITKDKALLKLARKTRREGLFEIMTPETWMATYENPLAESSVTTN</sequence>
<dbReference type="AlphaFoldDB" id="A0A8J3F0M1"/>
<evidence type="ECO:0000259" key="1">
    <source>
        <dbReference type="Pfam" id="PF13470"/>
    </source>
</evidence>
<gene>
    <name evidence="2" type="ORF">GCM10008066_04230</name>
</gene>